<dbReference type="AlphaFoldDB" id="A0A224Y5L1"/>
<protein>
    <submittedName>
        <fullName evidence="2">DA-P36 family member</fullName>
    </submittedName>
</protein>
<feature type="signal peptide" evidence="1">
    <location>
        <begin position="1"/>
        <end position="22"/>
    </location>
</feature>
<evidence type="ECO:0000313" key="2">
    <source>
        <dbReference type="EMBL" id="MAA11995.1"/>
    </source>
</evidence>
<dbReference type="EMBL" id="GFPF01000849">
    <property type="protein sequence ID" value="MAA11995.1"/>
    <property type="molecule type" value="Transcribed_RNA"/>
</dbReference>
<feature type="chain" id="PRO_5013279537" evidence="1">
    <location>
        <begin position="23"/>
        <end position="224"/>
    </location>
</feature>
<evidence type="ECO:0000256" key="1">
    <source>
        <dbReference type="SAM" id="SignalP"/>
    </source>
</evidence>
<organism evidence="2">
    <name type="scientific">Rhipicephalus zambeziensis</name>
    <dbReference type="NCBI Taxonomy" id="60191"/>
    <lineage>
        <taxon>Eukaryota</taxon>
        <taxon>Metazoa</taxon>
        <taxon>Ecdysozoa</taxon>
        <taxon>Arthropoda</taxon>
        <taxon>Chelicerata</taxon>
        <taxon>Arachnida</taxon>
        <taxon>Acari</taxon>
        <taxon>Parasitiformes</taxon>
        <taxon>Ixodida</taxon>
        <taxon>Ixodoidea</taxon>
        <taxon>Ixodidae</taxon>
        <taxon>Rhipicephalinae</taxon>
        <taxon>Rhipicephalus</taxon>
        <taxon>Rhipicephalus</taxon>
    </lineage>
</organism>
<accession>A0A224Y5L1</accession>
<name>A0A224Y5L1_9ACAR</name>
<keyword evidence="1" id="KW-0732">Signal</keyword>
<proteinExistence type="predicted"/>
<sequence length="224" mass="25522">MKLMVNVGIYLLMIVPREGTCAMLNLTDEVLYYIYTYIGKEILDYSLTQPVGKYSPTIKAEVGKLTYEDGCEQPQYFPNFNCSELYTWDIYNSTRTPFSLPVYVIVSRKGQKKIHGFDVNNATNPYWNPDDLDRSLQYTGNYSEKKCNFSIEISVTGMFAYKVKKVGDDKPKQGLHGIGRVSYINPMLVEYNDLTLAYNISGIFKHTVTCNPSKIEAKGNMEPS</sequence>
<reference evidence="2" key="1">
    <citation type="journal article" date="2017" name="Parasit. Vectors">
        <title>Sialotranscriptomics of Rhipicephalus zambeziensis reveals intricate expression profiles of secretory proteins and suggests tight temporal transcriptional regulation during blood-feeding.</title>
        <authorList>
            <person name="de Castro M.H."/>
            <person name="de Klerk D."/>
            <person name="Pienaar R."/>
            <person name="Rees D.J.G."/>
            <person name="Mans B.J."/>
        </authorList>
    </citation>
    <scope>NUCLEOTIDE SEQUENCE</scope>
    <source>
        <tissue evidence="2">Salivary glands</tissue>
    </source>
</reference>